<evidence type="ECO:0000313" key="3">
    <source>
        <dbReference type="Proteomes" id="UP000054230"/>
    </source>
</evidence>
<dbReference type="InterPro" id="IPR007921">
    <property type="entry name" value="CHAP_dom"/>
</dbReference>
<dbReference type="Pfam" id="PF05257">
    <property type="entry name" value="CHAP"/>
    <property type="match status" value="1"/>
</dbReference>
<organism evidence="2 3">
    <name type="scientific">Lactococcus lactis subsp. lactis</name>
    <name type="common">Streptococcus lactis</name>
    <dbReference type="NCBI Taxonomy" id="1360"/>
    <lineage>
        <taxon>Bacteria</taxon>
        <taxon>Bacillati</taxon>
        <taxon>Bacillota</taxon>
        <taxon>Bacilli</taxon>
        <taxon>Lactobacillales</taxon>
        <taxon>Streptococcaceae</taxon>
        <taxon>Lactococcus</taxon>
    </lineage>
</organism>
<dbReference type="PROSITE" id="PS50911">
    <property type="entry name" value="CHAP"/>
    <property type="match status" value="1"/>
</dbReference>
<reference evidence="3" key="1">
    <citation type="submission" date="2015-10" db="EMBL/GenBank/DDBJ databases">
        <title>Draft Genome Sequences of 11 Lactococcus lactis subspecies cremoris strains.</title>
        <authorList>
            <person name="Wels M."/>
            <person name="Backus L."/>
            <person name="Boekhorst J."/>
            <person name="Dijkstra A."/>
            <person name="Beerthuizen M."/>
            <person name="Kelly W."/>
            <person name="Siezen R."/>
            <person name="Bachmann H."/>
            <person name="Van Hijum S."/>
        </authorList>
    </citation>
    <scope>NUCLEOTIDE SEQUENCE [LARGE SCALE GENOMIC DNA]</scope>
    <source>
        <strain evidence="3">LMG8520</strain>
    </source>
</reference>
<dbReference type="Gene3D" id="3.90.1720.10">
    <property type="entry name" value="endopeptidase domain like (from Nostoc punctiforme)"/>
    <property type="match status" value="1"/>
</dbReference>
<feature type="domain" description="Peptidase C51" evidence="1">
    <location>
        <begin position="215"/>
        <end position="346"/>
    </location>
</feature>
<evidence type="ECO:0000259" key="1">
    <source>
        <dbReference type="PROSITE" id="PS50911"/>
    </source>
</evidence>
<dbReference type="EMBL" id="LKLP01000111">
    <property type="protein sequence ID" value="KSU06158.1"/>
    <property type="molecule type" value="Genomic_DNA"/>
</dbReference>
<dbReference type="InterPro" id="IPR038765">
    <property type="entry name" value="Papain-like_cys_pep_sf"/>
</dbReference>
<gene>
    <name evidence="2" type="ORF">LMG8520_2152</name>
</gene>
<dbReference type="PATRIC" id="fig|1360.106.peg.2455"/>
<accession>A0A0V8CXV7</accession>
<comment type="caution">
    <text evidence="2">The sequence shown here is derived from an EMBL/GenBank/DDBJ whole genome shotgun (WGS) entry which is preliminary data.</text>
</comment>
<dbReference type="SUPFAM" id="SSF54001">
    <property type="entry name" value="Cysteine proteinases"/>
    <property type="match status" value="1"/>
</dbReference>
<dbReference type="Pfam" id="PF18013">
    <property type="entry name" value="Phage_lysozyme2"/>
    <property type="match status" value="1"/>
</dbReference>
<sequence length="348" mass="38166">MKMKKAIKRKVILVSLPFLLLLLPILAFFSLFVGSNSSSDTDINTNTPQQQTAKVIWDRVLKEGGTKEGAAALLGNNQAESELQPSIIQSNATYNEAKAMDTTLGGYAFGLAQWDSGRRVNLLNYAKSQKKSWTDTNLQVEFMFEQDGTDSTLLKQLVKGTNVKQTTEDIMRKWERAGAVDSLSKRQGFAEYWYTFMTTGGDSETGGGSGITPDIPSGWTLDKPINTSGYLATSYEYKQCTWFTWNRAKDFGITFGMYMGNGADWQKQAGYTVTTTPKLHSAVSFSGGQTVGGQWNADPVYGHVAFVEGIHSDGSVLISQSGTGFSTVYTFQVLTKAQASQLHYVIGK</sequence>
<name>A0A0V8CXV7_LACLL</name>
<dbReference type="Gene3D" id="1.10.530.10">
    <property type="match status" value="1"/>
</dbReference>
<evidence type="ECO:0000313" key="2">
    <source>
        <dbReference type="EMBL" id="KSU06158.1"/>
    </source>
</evidence>
<dbReference type="Proteomes" id="UP000054230">
    <property type="component" value="Unassembled WGS sequence"/>
</dbReference>
<protein>
    <submittedName>
        <fullName evidence="2">Immunogenic secreted protein-like protein</fullName>
    </submittedName>
</protein>
<proteinExistence type="predicted"/>
<dbReference type="AlphaFoldDB" id="A0A0V8CXV7"/>
<dbReference type="InterPro" id="IPR041219">
    <property type="entry name" value="Phage_lysozyme2"/>
</dbReference>